<dbReference type="EMBL" id="CP111014">
    <property type="protein sequence ID" value="WAR00668.1"/>
    <property type="molecule type" value="Genomic_DNA"/>
</dbReference>
<evidence type="ECO:0000256" key="5">
    <source>
        <dbReference type="ARBA" id="ARBA00048666"/>
    </source>
</evidence>
<feature type="domain" description="AMP-dependent synthetase/ligase" evidence="6">
    <location>
        <begin position="57"/>
        <end position="224"/>
    </location>
</feature>
<comment type="catalytic activity">
    <reaction evidence="3">
        <text>a very long-chain fatty acid + ATP + CoA = a very long-chain fatty acyl-CoA + AMP + diphosphate</text>
        <dbReference type="Rhea" id="RHEA:54536"/>
        <dbReference type="ChEBI" id="CHEBI:30616"/>
        <dbReference type="ChEBI" id="CHEBI:33019"/>
        <dbReference type="ChEBI" id="CHEBI:57287"/>
        <dbReference type="ChEBI" id="CHEBI:58950"/>
        <dbReference type="ChEBI" id="CHEBI:138261"/>
        <dbReference type="ChEBI" id="CHEBI:456215"/>
    </reaction>
    <physiologicalReaction direction="left-to-right" evidence="3">
        <dbReference type="Rhea" id="RHEA:54537"/>
    </physiologicalReaction>
</comment>
<evidence type="ECO:0000256" key="3">
    <source>
        <dbReference type="ARBA" id="ARBA00036527"/>
    </source>
</evidence>
<protein>
    <recommendedName>
        <fullName evidence="4">Long-chain-fatty-acid--CoA ligase</fullName>
    </recommendedName>
</protein>
<dbReference type="InterPro" id="IPR042099">
    <property type="entry name" value="ANL_N_sf"/>
</dbReference>
<dbReference type="Gene3D" id="3.40.50.12780">
    <property type="entry name" value="N-terminal domain of ligase-like"/>
    <property type="match status" value="2"/>
</dbReference>
<evidence type="ECO:0000313" key="7">
    <source>
        <dbReference type="EMBL" id="WAR00668.1"/>
    </source>
</evidence>
<dbReference type="Gene3D" id="3.30.300.30">
    <property type="match status" value="1"/>
</dbReference>
<dbReference type="Pfam" id="PF00501">
    <property type="entry name" value="AMP-binding"/>
    <property type="match status" value="1"/>
</dbReference>
<dbReference type="SUPFAM" id="SSF56801">
    <property type="entry name" value="Acetyl-CoA synthetase-like"/>
    <property type="match status" value="1"/>
</dbReference>
<gene>
    <name evidence="7" type="ORF">MAR_025040</name>
</gene>
<accession>A0ABY7DVG2</accession>
<dbReference type="InterPro" id="IPR045851">
    <property type="entry name" value="AMP-bd_C_sf"/>
</dbReference>
<proteinExistence type="inferred from homology"/>
<dbReference type="PANTHER" id="PTHR43107">
    <property type="entry name" value="LONG-CHAIN FATTY ACID TRANSPORT PROTEIN"/>
    <property type="match status" value="1"/>
</dbReference>
<evidence type="ECO:0000313" key="8">
    <source>
        <dbReference type="Proteomes" id="UP001164746"/>
    </source>
</evidence>
<comment type="catalytic activity">
    <reaction evidence="5">
        <text>tetracosanoate + ATP + CoA = tetracosanoyl-CoA + AMP + diphosphate</text>
        <dbReference type="Rhea" id="RHEA:33639"/>
        <dbReference type="ChEBI" id="CHEBI:30616"/>
        <dbReference type="ChEBI" id="CHEBI:31014"/>
        <dbReference type="ChEBI" id="CHEBI:33019"/>
        <dbReference type="ChEBI" id="CHEBI:57287"/>
        <dbReference type="ChEBI" id="CHEBI:65052"/>
        <dbReference type="ChEBI" id="CHEBI:456215"/>
    </reaction>
    <physiologicalReaction direction="left-to-right" evidence="5">
        <dbReference type="Rhea" id="RHEA:33640"/>
    </physiologicalReaction>
</comment>
<keyword evidence="8" id="KW-1185">Reference proteome</keyword>
<dbReference type="Proteomes" id="UP001164746">
    <property type="component" value="Chromosome 3"/>
</dbReference>
<evidence type="ECO:0000256" key="2">
    <source>
        <dbReference type="ARBA" id="ARBA00022598"/>
    </source>
</evidence>
<name>A0ABY7DVG2_MYAAR</name>
<evidence type="ECO:0000256" key="1">
    <source>
        <dbReference type="ARBA" id="ARBA00006432"/>
    </source>
</evidence>
<evidence type="ECO:0000256" key="4">
    <source>
        <dbReference type="ARBA" id="ARBA00041297"/>
    </source>
</evidence>
<dbReference type="PANTHER" id="PTHR43107:SF22">
    <property type="entry name" value="VERY LONG-CHAIN ACYL-COA SYNTHETASE"/>
    <property type="match status" value="1"/>
</dbReference>
<evidence type="ECO:0000259" key="6">
    <source>
        <dbReference type="Pfam" id="PF00501"/>
    </source>
</evidence>
<dbReference type="InterPro" id="IPR000873">
    <property type="entry name" value="AMP-dep_synth/lig_dom"/>
</dbReference>
<keyword evidence="2" id="KW-0436">Ligase</keyword>
<comment type="similarity">
    <text evidence="1">Belongs to the ATP-dependent AMP-binding enzyme family.</text>
</comment>
<organism evidence="7 8">
    <name type="scientific">Mya arenaria</name>
    <name type="common">Soft-shell clam</name>
    <dbReference type="NCBI Taxonomy" id="6604"/>
    <lineage>
        <taxon>Eukaryota</taxon>
        <taxon>Metazoa</taxon>
        <taxon>Spiralia</taxon>
        <taxon>Lophotrochozoa</taxon>
        <taxon>Mollusca</taxon>
        <taxon>Bivalvia</taxon>
        <taxon>Autobranchia</taxon>
        <taxon>Heteroconchia</taxon>
        <taxon>Euheterodonta</taxon>
        <taxon>Imparidentia</taxon>
        <taxon>Neoheterodontei</taxon>
        <taxon>Myida</taxon>
        <taxon>Myoidea</taxon>
        <taxon>Myidae</taxon>
        <taxon>Mya</taxon>
    </lineage>
</organism>
<reference evidence="7" key="1">
    <citation type="submission" date="2022-11" db="EMBL/GenBank/DDBJ databases">
        <title>Centuries of genome instability and evolution in soft-shell clam transmissible cancer (bioRxiv).</title>
        <authorList>
            <person name="Hart S.F.M."/>
            <person name="Yonemitsu M.A."/>
            <person name="Giersch R.M."/>
            <person name="Beal B.F."/>
            <person name="Arriagada G."/>
            <person name="Davis B.W."/>
            <person name="Ostrander E.A."/>
            <person name="Goff S.P."/>
            <person name="Metzger M.J."/>
        </authorList>
    </citation>
    <scope>NUCLEOTIDE SEQUENCE</scope>
    <source>
        <strain evidence="7">MELC-2E11</strain>
        <tissue evidence="7">Siphon/mantle</tissue>
    </source>
</reference>
<sequence>MLAVLAGSLGVSGALYLLLRLFWPGWYLDWLYRRNSLRLGAIVMGYLEQGKYLIDIFEEQVKRWPKKALIIFQDRKYSYEYFDQKSSQAGRAGIEIGIKPGSTVAIMIYNEPEFVWTYLGFMKVGYQTACINYNLRSKSLAHSINASGATVLILGQAIQEILPDISGITVYVQGPLPEPKPISFLSFDLVMNNISDAPIDRSARKHITPFSTNVLIYTSGTTGATMVLRDKFSAKHFWEDCRKYDVTVIQYIGEVCRYLVAQPKNKLDGQHKVRVAVGNGLRQDIWTEFQSRFKIPRIIEFYGATENPSGSVNLTNKVGACGRASPYLRQFSPVAFVKWDLEAQAPFRNRQGFCVPVRPDAVGLLIVPLSEGRFSFQGYRGPKEDTEKKILRDVFEKGDQYFNSGDLMRIDKEYYLYFNDRVGDTFRWKGENVSTTEVSNILTSLAFIHDANVYGVAIPGTDGKAGMVSFHMTDEGATSLSPTMLAQISRHVNEMLPGYARPRFLRFQTQPELTSTFKQLKAILVREGFDPTQVRDPLYFLDPSTQVYRPLDNTAYTQIMAGNVPM</sequence>